<dbReference type="Ensembl" id="ENSOSIT00000041130.1">
    <property type="protein sequence ID" value="ENSOSIP00000039022.1"/>
    <property type="gene ID" value="ENSOSIG00000019196.1"/>
</dbReference>
<name>A0A8C7ZAZ7_9TELE</name>
<dbReference type="InterPro" id="IPR048720">
    <property type="entry name" value="PROPPIN"/>
</dbReference>
<dbReference type="InterPro" id="IPR036322">
    <property type="entry name" value="WD40_repeat_dom_sf"/>
</dbReference>
<evidence type="ECO:0000313" key="10">
    <source>
        <dbReference type="Proteomes" id="UP000694383"/>
    </source>
</evidence>
<dbReference type="Gene3D" id="2.130.10.10">
    <property type="entry name" value="YVTN repeat-like/Quinoprotein amine dehydrogenase"/>
    <property type="match status" value="1"/>
</dbReference>
<evidence type="ECO:0000256" key="3">
    <source>
        <dbReference type="ARBA" id="ARBA00022737"/>
    </source>
</evidence>
<feature type="compositionally biased region" description="Acidic residues" evidence="8">
    <location>
        <begin position="370"/>
        <end position="382"/>
    </location>
</feature>
<evidence type="ECO:0000313" key="9">
    <source>
        <dbReference type="Ensembl" id="ENSOSIP00000039022.1"/>
    </source>
</evidence>
<accession>A0A8C7ZAZ7</accession>
<keyword evidence="5" id="KW-0446">Lipid-binding</keyword>
<comment type="subcellular location">
    <subcellularLocation>
        <location evidence="1">Preautophagosomal structure membrane</location>
        <topology evidence="1">Peripheral membrane protein</topology>
    </subcellularLocation>
</comment>
<evidence type="ECO:0000256" key="6">
    <source>
        <dbReference type="ARBA" id="ARBA00023136"/>
    </source>
</evidence>
<evidence type="ECO:0000256" key="4">
    <source>
        <dbReference type="ARBA" id="ARBA00023006"/>
    </source>
</evidence>
<keyword evidence="6" id="KW-0472">Membrane</keyword>
<evidence type="ECO:0000256" key="8">
    <source>
        <dbReference type="SAM" id="MobiDB-lite"/>
    </source>
</evidence>
<dbReference type="FunFam" id="2.130.10.10:FF:000145">
    <property type="entry name" value="WD repeat domain phosphoinositide-interacting protein 2"/>
    <property type="match status" value="1"/>
</dbReference>
<dbReference type="Pfam" id="PF21032">
    <property type="entry name" value="PROPPIN"/>
    <property type="match status" value="1"/>
</dbReference>
<dbReference type="InterPro" id="IPR015943">
    <property type="entry name" value="WD40/YVTN_repeat-like_dom_sf"/>
</dbReference>
<dbReference type="AlphaFoldDB" id="A0A8C7ZAZ7"/>
<reference evidence="9" key="2">
    <citation type="submission" date="2025-09" db="UniProtKB">
        <authorList>
            <consortium name="Ensembl"/>
        </authorList>
    </citation>
    <scope>IDENTIFICATION</scope>
</reference>
<keyword evidence="4" id="KW-0072">Autophagy</keyword>
<keyword evidence="2" id="KW-0853">WD repeat</keyword>
<keyword evidence="10" id="KW-1185">Reference proteome</keyword>
<dbReference type="GO" id="GO:0034045">
    <property type="term" value="C:phagophore assembly site membrane"/>
    <property type="evidence" value="ECO:0007669"/>
    <property type="project" value="UniProtKB-SubCell"/>
</dbReference>
<dbReference type="GO" id="GO:0034497">
    <property type="term" value="P:protein localization to phagophore assembly site"/>
    <property type="evidence" value="ECO:0007669"/>
    <property type="project" value="UniProtKB-ARBA"/>
</dbReference>
<feature type="compositionally biased region" description="Polar residues" evidence="8">
    <location>
        <begin position="404"/>
        <end position="421"/>
    </location>
</feature>
<dbReference type="Proteomes" id="UP000694383">
    <property type="component" value="Unplaced"/>
</dbReference>
<proteinExistence type="inferred from homology"/>
<evidence type="ECO:0000256" key="7">
    <source>
        <dbReference type="ARBA" id="ARBA00025740"/>
    </source>
</evidence>
<reference evidence="9" key="1">
    <citation type="submission" date="2025-08" db="UniProtKB">
        <authorList>
            <consortium name="Ensembl"/>
        </authorList>
    </citation>
    <scope>IDENTIFICATION</scope>
</reference>
<dbReference type="GeneTree" id="ENSGT00940000156833"/>
<evidence type="ECO:0000256" key="1">
    <source>
        <dbReference type="ARBA" id="ARBA00004623"/>
    </source>
</evidence>
<protein>
    <submittedName>
        <fullName evidence="9">WD repeat domain, phosphoinositide interacting 1</fullName>
    </submittedName>
</protein>
<dbReference type="GO" id="GO:0006950">
    <property type="term" value="P:response to stress"/>
    <property type="evidence" value="ECO:0007669"/>
    <property type="project" value="UniProtKB-ARBA"/>
</dbReference>
<dbReference type="GO" id="GO:0032266">
    <property type="term" value="F:phosphatidylinositol-3-phosphate binding"/>
    <property type="evidence" value="ECO:0007669"/>
    <property type="project" value="UniProtKB-ARBA"/>
</dbReference>
<sequence length="421" mass="46392">QEQRKNAVLQSAGHKLPALFHSDTSTSSDSCVFSQAECPDIYIVERLFSSSLVVVVSLSMPRRMNVYHFKKGTEICNYSYSNNILSVRLNRQRLVVCLEESIYIHNIRDMKLLKTLLNTPVNPSGLCALSVNQSNSYLAYPGSATMGEITIYDANNLSTVTLIQAHDSPLAALTFNASGSKLASASEKGTVIRVFSIPEGLKLFEFRRGMKRYVSISSLSFSADAQFLCASSNTETVHIFKLEQHSPSQDEESPTWSAYVGKMFTAASTYLPTHVSDMMHQDRAFATVRLNMFGLKNICALATIQKLPRLLAASSDGFLYIYNVDPQDGGECVLVQKHRYVFEAGLAQVLGSRLLRLFLLSLCRLFETSGEQDEPEEEESPEDVGPQPASQSYAATVALPSTPPSSTTLIGNQDYNNVQAT</sequence>
<comment type="similarity">
    <text evidence="7">Belongs to the WD repeat PROPPIN family.</text>
</comment>
<feature type="region of interest" description="Disordered" evidence="8">
    <location>
        <begin position="370"/>
        <end position="421"/>
    </location>
</feature>
<evidence type="ECO:0000256" key="2">
    <source>
        <dbReference type="ARBA" id="ARBA00022574"/>
    </source>
</evidence>
<evidence type="ECO:0000256" key="5">
    <source>
        <dbReference type="ARBA" id="ARBA00023121"/>
    </source>
</evidence>
<dbReference type="SUPFAM" id="SSF50978">
    <property type="entry name" value="WD40 repeat-like"/>
    <property type="match status" value="1"/>
</dbReference>
<keyword evidence="3" id="KW-0677">Repeat</keyword>
<dbReference type="SMART" id="SM00320">
    <property type="entry name" value="WD40"/>
    <property type="match status" value="3"/>
</dbReference>
<organism evidence="9 10">
    <name type="scientific">Oryzias sinensis</name>
    <name type="common">Chinese medaka</name>
    <dbReference type="NCBI Taxonomy" id="183150"/>
    <lineage>
        <taxon>Eukaryota</taxon>
        <taxon>Metazoa</taxon>
        <taxon>Chordata</taxon>
        <taxon>Craniata</taxon>
        <taxon>Vertebrata</taxon>
        <taxon>Euteleostomi</taxon>
        <taxon>Actinopterygii</taxon>
        <taxon>Neopterygii</taxon>
        <taxon>Teleostei</taxon>
        <taxon>Neoteleostei</taxon>
        <taxon>Acanthomorphata</taxon>
        <taxon>Ovalentaria</taxon>
        <taxon>Atherinomorphae</taxon>
        <taxon>Beloniformes</taxon>
        <taxon>Adrianichthyidae</taxon>
        <taxon>Oryziinae</taxon>
        <taxon>Oryzias</taxon>
    </lineage>
</organism>
<dbReference type="InterPro" id="IPR001680">
    <property type="entry name" value="WD40_rpt"/>
</dbReference>
<dbReference type="PANTHER" id="PTHR11227">
    <property type="entry name" value="WD-REPEAT PROTEIN INTERACTING WITH PHOSPHOINOSIDES WIPI -RELATED"/>
    <property type="match status" value="1"/>
</dbReference>